<dbReference type="Pfam" id="PF05340">
    <property type="entry name" value="DUF740"/>
    <property type="match status" value="1"/>
</dbReference>
<dbReference type="Proteomes" id="UP001159364">
    <property type="component" value="Linkage Group LG02"/>
</dbReference>
<comment type="caution">
    <text evidence="2">The sequence shown here is derived from an EMBL/GenBank/DDBJ whole genome shotgun (WGS) entry which is preliminary data.</text>
</comment>
<evidence type="ECO:0000313" key="3">
    <source>
        <dbReference type="Proteomes" id="UP001159364"/>
    </source>
</evidence>
<feature type="compositionally biased region" description="Low complexity" evidence="1">
    <location>
        <begin position="61"/>
        <end position="70"/>
    </location>
</feature>
<evidence type="ECO:0000313" key="2">
    <source>
        <dbReference type="EMBL" id="KAJ8772078.1"/>
    </source>
</evidence>
<reference evidence="2 3" key="1">
    <citation type="submission" date="2021-09" db="EMBL/GenBank/DDBJ databases">
        <title>Genomic insights and catalytic innovation underlie evolution of tropane alkaloids biosynthesis.</title>
        <authorList>
            <person name="Wang Y.-J."/>
            <person name="Tian T."/>
            <person name="Huang J.-P."/>
            <person name="Huang S.-X."/>
        </authorList>
    </citation>
    <scope>NUCLEOTIDE SEQUENCE [LARGE SCALE GENOMIC DNA]</scope>
    <source>
        <strain evidence="2">KIB-2018</strain>
        <tissue evidence="2">Leaf</tissue>
    </source>
</reference>
<dbReference type="AlphaFoldDB" id="A0AAV8TYU9"/>
<feature type="region of interest" description="Disordered" evidence="1">
    <location>
        <begin position="50"/>
        <end position="70"/>
    </location>
</feature>
<dbReference type="EMBL" id="JAIWQS010000002">
    <property type="protein sequence ID" value="KAJ8772078.1"/>
    <property type="molecule type" value="Genomic_DNA"/>
</dbReference>
<proteinExistence type="predicted"/>
<sequence>MEKFKRSKELVIMGRVKPDGRCKKHPKHQQTPGVCSLCLNEKLSNLLTASSRGRGTRKDYSSSSSSSLSSYYSSCSNSSYSTPIPQYRYFPNGKGSSFSYLFGGKNALTKSRSLAFTSRMRRDKVCDDDNQKKGGFFSRLLRPRHKRTDEGLVHSRSTRERVIIVTN</sequence>
<protein>
    <submittedName>
        <fullName evidence="2">Uncharacterized protein</fullName>
    </submittedName>
</protein>
<dbReference type="PANTHER" id="PTHR34046">
    <property type="entry name" value="OS06G0218800 PROTEIN"/>
    <property type="match status" value="1"/>
</dbReference>
<dbReference type="InterPro" id="IPR008004">
    <property type="entry name" value="OCTOPUS-like"/>
</dbReference>
<keyword evidence="3" id="KW-1185">Reference proteome</keyword>
<organism evidence="2 3">
    <name type="scientific">Erythroxylum novogranatense</name>
    <dbReference type="NCBI Taxonomy" id="1862640"/>
    <lineage>
        <taxon>Eukaryota</taxon>
        <taxon>Viridiplantae</taxon>
        <taxon>Streptophyta</taxon>
        <taxon>Embryophyta</taxon>
        <taxon>Tracheophyta</taxon>
        <taxon>Spermatophyta</taxon>
        <taxon>Magnoliopsida</taxon>
        <taxon>eudicotyledons</taxon>
        <taxon>Gunneridae</taxon>
        <taxon>Pentapetalae</taxon>
        <taxon>rosids</taxon>
        <taxon>fabids</taxon>
        <taxon>Malpighiales</taxon>
        <taxon>Erythroxylaceae</taxon>
        <taxon>Erythroxylum</taxon>
    </lineage>
</organism>
<evidence type="ECO:0000256" key="1">
    <source>
        <dbReference type="SAM" id="MobiDB-lite"/>
    </source>
</evidence>
<dbReference type="PANTHER" id="PTHR34046:SF7">
    <property type="entry name" value="DUF740 FAMILY PROTEIN"/>
    <property type="match status" value="1"/>
</dbReference>
<gene>
    <name evidence="2" type="ORF">K2173_027255</name>
</gene>
<name>A0AAV8TYU9_9ROSI</name>
<accession>A0AAV8TYU9</accession>